<protein>
    <submittedName>
        <fullName evidence="1">Uncharacterized protein</fullName>
    </submittedName>
</protein>
<evidence type="ECO:0000313" key="2">
    <source>
        <dbReference type="Proteomes" id="UP000327085"/>
    </source>
</evidence>
<reference evidence="2" key="1">
    <citation type="journal article" date="2020" name="Plant J.">
        <title>Transposons played a major role in the diversification between the closely related almond and peach genomes: results from the almond genome sequence.</title>
        <authorList>
            <person name="Alioto T."/>
            <person name="Alexiou K.G."/>
            <person name="Bardil A."/>
            <person name="Barteri F."/>
            <person name="Castanera R."/>
            <person name="Cruz F."/>
            <person name="Dhingra A."/>
            <person name="Duval H."/>
            <person name="Fernandez I Marti A."/>
            <person name="Frias L."/>
            <person name="Galan B."/>
            <person name="Garcia J.L."/>
            <person name="Howad W."/>
            <person name="Gomez-Garrido J."/>
            <person name="Gut M."/>
            <person name="Julca I."/>
            <person name="Morata J."/>
            <person name="Puigdomenech P."/>
            <person name="Ribeca P."/>
            <person name="Rubio Cabetas M.J."/>
            <person name="Vlasova A."/>
            <person name="Wirthensohn M."/>
            <person name="Garcia-Mas J."/>
            <person name="Gabaldon T."/>
            <person name="Casacuberta J.M."/>
            <person name="Arus P."/>
        </authorList>
    </citation>
    <scope>NUCLEOTIDE SEQUENCE [LARGE SCALE GENOMIC DNA]</scope>
    <source>
        <strain evidence="2">cv. Texas</strain>
    </source>
</reference>
<name>A0A5E4FTA1_PRUDU</name>
<gene>
    <name evidence="1" type="ORF">ALMOND_2B013743</name>
</gene>
<sequence>MCASDAPCALLSSHLSPLALPPPITAVCHRSPPLITLHHNTHGFSLKALSGRESWSRRRPKLRSKKALRVWHFFYVGLDCNLKWRKLSR</sequence>
<evidence type="ECO:0000313" key="1">
    <source>
        <dbReference type="EMBL" id="VVA30674.1"/>
    </source>
</evidence>
<proteinExistence type="predicted"/>
<dbReference type="Proteomes" id="UP000327085">
    <property type="component" value="Chromosome 4"/>
</dbReference>
<dbReference type="AlphaFoldDB" id="A0A5E4FTA1"/>
<dbReference type="EMBL" id="CABIKO010000195">
    <property type="protein sequence ID" value="VVA30674.1"/>
    <property type="molecule type" value="Genomic_DNA"/>
</dbReference>
<accession>A0A5E4FTA1</accession>
<dbReference type="Gramene" id="VVA30674">
    <property type="protein sequence ID" value="VVA30674"/>
    <property type="gene ID" value="Prudul26B013743"/>
</dbReference>
<organism evidence="1 2">
    <name type="scientific">Prunus dulcis</name>
    <name type="common">Almond</name>
    <name type="synonym">Amygdalus dulcis</name>
    <dbReference type="NCBI Taxonomy" id="3755"/>
    <lineage>
        <taxon>Eukaryota</taxon>
        <taxon>Viridiplantae</taxon>
        <taxon>Streptophyta</taxon>
        <taxon>Embryophyta</taxon>
        <taxon>Tracheophyta</taxon>
        <taxon>Spermatophyta</taxon>
        <taxon>Magnoliopsida</taxon>
        <taxon>eudicotyledons</taxon>
        <taxon>Gunneridae</taxon>
        <taxon>Pentapetalae</taxon>
        <taxon>rosids</taxon>
        <taxon>fabids</taxon>
        <taxon>Rosales</taxon>
        <taxon>Rosaceae</taxon>
        <taxon>Amygdaloideae</taxon>
        <taxon>Amygdaleae</taxon>
        <taxon>Prunus</taxon>
    </lineage>
</organism>
<dbReference type="InParanoid" id="A0A5E4FTA1"/>